<comment type="caution">
    <text evidence="1">The sequence shown here is derived from an EMBL/GenBank/DDBJ whole genome shotgun (WGS) entry which is preliminary data.</text>
</comment>
<evidence type="ECO:0000313" key="2">
    <source>
        <dbReference type="Proteomes" id="UP000003900"/>
    </source>
</evidence>
<accession>H3SN94</accession>
<keyword evidence="2" id="KW-1185">Reference proteome</keyword>
<proteinExistence type="predicted"/>
<reference evidence="1 2" key="1">
    <citation type="journal article" date="2012" name="J. Bacteriol.">
        <title>Genome Sequence of the Pattern-Forming Social Bacterium Paenibacillus dendritiformis C454 Chiral Morphotype.</title>
        <authorList>
            <person name="Sirota-Madi A."/>
            <person name="Olender T."/>
            <person name="Helman Y."/>
            <person name="Brainis I."/>
            <person name="Finkelshtein A."/>
            <person name="Roth D."/>
            <person name="Hagai E."/>
            <person name="Leshkowitz D."/>
            <person name="Brodsky L."/>
            <person name="Galatenko V."/>
            <person name="Nikolaev V."/>
            <person name="Gutnick D.L."/>
            <person name="Lancet D."/>
            <person name="Ben-Jacob E."/>
        </authorList>
    </citation>
    <scope>NUCLEOTIDE SEQUENCE [LARGE SCALE GENOMIC DNA]</scope>
    <source>
        <strain evidence="1 2">C454</strain>
    </source>
</reference>
<protein>
    <submittedName>
        <fullName evidence="1">Uncharacterized protein</fullName>
    </submittedName>
</protein>
<evidence type="ECO:0000313" key="1">
    <source>
        <dbReference type="EMBL" id="EHQ59455.1"/>
    </source>
</evidence>
<organism evidence="1 2">
    <name type="scientific">Paenibacillus dendritiformis C454</name>
    <dbReference type="NCBI Taxonomy" id="1131935"/>
    <lineage>
        <taxon>Bacteria</taxon>
        <taxon>Bacillati</taxon>
        <taxon>Bacillota</taxon>
        <taxon>Bacilli</taxon>
        <taxon>Bacillales</taxon>
        <taxon>Paenibacillaceae</taxon>
        <taxon>Paenibacillus</taxon>
    </lineage>
</organism>
<name>H3SN94_9BACL</name>
<dbReference type="AlphaFoldDB" id="H3SN94"/>
<dbReference type="STRING" id="1131935.PDENDC454_25219"/>
<dbReference type="PATRIC" id="fig|1131935.3.peg.5243"/>
<dbReference type="Proteomes" id="UP000003900">
    <property type="component" value="Unassembled WGS sequence"/>
</dbReference>
<gene>
    <name evidence="1" type="ORF">PDENDC454_25219</name>
</gene>
<dbReference type="EMBL" id="AHKH01000126">
    <property type="protein sequence ID" value="EHQ59455.1"/>
    <property type="molecule type" value="Genomic_DNA"/>
</dbReference>
<sequence length="90" mass="9850">MSPQRLSSHHAADSDRGSPDAVVFIILNDMQVEKASNQNCPVGKGEKKRRRGLEKKCNIRKSDRAETALQRRSVQAGRGFSTLCGIAVKG</sequence>